<keyword evidence="6" id="KW-0813">Transport</keyword>
<dbReference type="Pfam" id="PF00230">
    <property type="entry name" value="MIP"/>
    <property type="match status" value="1"/>
</dbReference>
<feature type="transmembrane region" description="Helical" evidence="7">
    <location>
        <begin position="184"/>
        <end position="201"/>
    </location>
</feature>
<dbReference type="SUPFAM" id="SSF81338">
    <property type="entry name" value="Aquaporin-like"/>
    <property type="match status" value="1"/>
</dbReference>
<evidence type="ECO:0000256" key="6">
    <source>
        <dbReference type="RuleBase" id="RU000477"/>
    </source>
</evidence>
<evidence type="ECO:0000256" key="3">
    <source>
        <dbReference type="ARBA" id="ARBA00022692"/>
    </source>
</evidence>
<protein>
    <recommendedName>
        <fullName evidence="10">Aquaporin</fullName>
    </recommendedName>
</protein>
<evidence type="ECO:0000256" key="1">
    <source>
        <dbReference type="ARBA" id="ARBA00004141"/>
    </source>
</evidence>
<feature type="transmembrane region" description="Helical" evidence="7">
    <location>
        <begin position="97"/>
        <end position="116"/>
    </location>
</feature>
<dbReference type="EMBL" id="GL883162">
    <property type="protein sequence ID" value="EGF99199.1"/>
    <property type="molecule type" value="Genomic_DNA"/>
</dbReference>
<gene>
    <name evidence="8" type="ORF">MELLADRAFT_112885</name>
</gene>
<dbReference type="OrthoDB" id="3222at2759"/>
<evidence type="ECO:0000313" key="9">
    <source>
        <dbReference type="Proteomes" id="UP000001072"/>
    </source>
</evidence>
<feature type="transmembrane region" description="Helical" evidence="7">
    <location>
        <begin position="254"/>
        <end position="274"/>
    </location>
</feature>
<dbReference type="STRING" id="747676.F4S803"/>
<dbReference type="PANTHER" id="PTHR19139:SF199">
    <property type="entry name" value="MIP17260P"/>
    <property type="match status" value="1"/>
</dbReference>
<dbReference type="RefSeq" id="XP_007417531.1">
    <property type="nucleotide sequence ID" value="XM_007417469.1"/>
</dbReference>
<dbReference type="PRINTS" id="PR00783">
    <property type="entry name" value="MINTRINSICP"/>
</dbReference>
<dbReference type="GeneID" id="18924816"/>
<evidence type="ECO:0000256" key="5">
    <source>
        <dbReference type="ARBA" id="ARBA00023136"/>
    </source>
</evidence>
<reference evidence="9" key="1">
    <citation type="journal article" date="2011" name="Proc. Natl. Acad. Sci. U.S.A.">
        <title>Obligate biotrophy features unraveled by the genomic analysis of rust fungi.</title>
        <authorList>
            <person name="Duplessis S."/>
            <person name="Cuomo C.A."/>
            <person name="Lin Y.-C."/>
            <person name="Aerts A."/>
            <person name="Tisserant E."/>
            <person name="Veneault-Fourrey C."/>
            <person name="Joly D.L."/>
            <person name="Hacquard S."/>
            <person name="Amselem J."/>
            <person name="Cantarel B.L."/>
            <person name="Chiu R."/>
            <person name="Coutinho P.M."/>
            <person name="Feau N."/>
            <person name="Field M."/>
            <person name="Frey P."/>
            <person name="Gelhaye E."/>
            <person name="Goldberg J."/>
            <person name="Grabherr M.G."/>
            <person name="Kodira C.D."/>
            <person name="Kohler A."/>
            <person name="Kuees U."/>
            <person name="Lindquist E.A."/>
            <person name="Lucas S.M."/>
            <person name="Mago R."/>
            <person name="Mauceli E."/>
            <person name="Morin E."/>
            <person name="Murat C."/>
            <person name="Pangilinan J.L."/>
            <person name="Park R."/>
            <person name="Pearson M."/>
            <person name="Quesneville H."/>
            <person name="Rouhier N."/>
            <person name="Sakthikumar S."/>
            <person name="Salamov A.A."/>
            <person name="Schmutz J."/>
            <person name="Selles B."/>
            <person name="Shapiro H."/>
            <person name="Tanguay P."/>
            <person name="Tuskan G.A."/>
            <person name="Henrissat B."/>
            <person name="Van de Peer Y."/>
            <person name="Rouze P."/>
            <person name="Ellis J.G."/>
            <person name="Dodds P.N."/>
            <person name="Schein J.E."/>
            <person name="Zhong S."/>
            <person name="Hamelin R.C."/>
            <person name="Grigoriev I.V."/>
            <person name="Szabo L.J."/>
            <person name="Martin F."/>
        </authorList>
    </citation>
    <scope>NUCLEOTIDE SEQUENCE [LARGE SCALE GENOMIC DNA]</scope>
    <source>
        <strain evidence="9">98AG31 / pathotype 3-4-7</strain>
    </source>
</reference>
<dbReference type="Proteomes" id="UP000001072">
    <property type="component" value="Unassembled WGS sequence"/>
</dbReference>
<evidence type="ECO:0000256" key="7">
    <source>
        <dbReference type="SAM" id="Phobius"/>
    </source>
</evidence>
<evidence type="ECO:0008006" key="10">
    <source>
        <dbReference type="Google" id="ProtNLM"/>
    </source>
</evidence>
<feature type="transmembrane region" description="Helical" evidence="7">
    <location>
        <begin position="71"/>
        <end position="90"/>
    </location>
</feature>
<comment type="subcellular location">
    <subcellularLocation>
        <location evidence="1">Membrane</location>
        <topology evidence="1">Multi-pass membrane protein</topology>
    </subcellularLocation>
</comment>
<dbReference type="VEuPathDB" id="FungiDB:MELLADRAFT_112885"/>
<name>F4S803_MELLP</name>
<dbReference type="GO" id="GO:0005886">
    <property type="term" value="C:plasma membrane"/>
    <property type="evidence" value="ECO:0007669"/>
    <property type="project" value="TreeGrafter"/>
</dbReference>
<proteinExistence type="inferred from homology"/>
<dbReference type="AlphaFoldDB" id="F4S803"/>
<dbReference type="GO" id="GO:0015250">
    <property type="term" value="F:water channel activity"/>
    <property type="evidence" value="ECO:0007669"/>
    <property type="project" value="TreeGrafter"/>
</dbReference>
<feature type="transmembrane region" description="Helical" evidence="7">
    <location>
        <begin position="145"/>
        <end position="164"/>
    </location>
</feature>
<dbReference type="KEGG" id="mlr:MELLADRAFT_112885"/>
<evidence type="ECO:0000256" key="2">
    <source>
        <dbReference type="ARBA" id="ARBA00006175"/>
    </source>
</evidence>
<evidence type="ECO:0000313" key="8">
    <source>
        <dbReference type="EMBL" id="EGF99199.1"/>
    </source>
</evidence>
<dbReference type="InterPro" id="IPR000425">
    <property type="entry name" value="MIP"/>
</dbReference>
<dbReference type="InParanoid" id="F4S803"/>
<dbReference type="Gene3D" id="1.20.1080.10">
    <property type="entry name" value="Glycerol uptake facilitator protein"/>
    <property type="match status" value="1"/>
</dbReference>
<comment type="similarity">
    <text evidence="2 6">Belongs to the MIP/aquaporin (TC 1.A.8) family.</text>
</comment>
<dbReference type="HOGENOM" id="CLU_877387_0_0_1"/>
<keyword evidence="9" id="KW-1185">Reference proteome</keyword>
<feature type="transmembrane region" description="Helical" evidence="7">
    <location>
        <begin position="222"/>
        <end position="242"/>
    </location>
</feature>
<dbReference type="InterPro" id="IPR034294">
    <property type="entry name" value="Aquaporin_transptr"/>
</dbReference>
<keyword evidence="5 7" id="KW-0472">Membrane</keyword>
<evidence type="ECO:0000256" key="4">
    <source>
        <dbReference type="ARBA" id="ARBA00022989"/>
    </source>
</evidence>
<dbReference type="eggNOG" id="ENOG502SYSA">
    <property type="taxonomic scope" value="Eukaryota"/>
</dbReference>
<sequence>MTGNERIGRLDAGKVDNTVPMTLSLAANLTQLGEKRFPIGQTSVSLTYVNALSLSILSFCLNLNIVCLEGFASMIMVWFLGVFMMSLSTAKLGIHGSAYLAISVALAVFLLTHIIGPISGGHISPIVTLSTCITGLISPLKALAYVSAQMTGATLGGISLAMALGPRAADVQSYGCYFNPSPSFALSHAFCFEFMSALANISMMYGYGIKADSSTTQGGPKLAPLLNGITLGLFVFASSGFAPENSYLGTIDDWIYWIPSISASIVHGLAYRFLNPFGEPHMGKILGHEEISQSSPKVVIQMDGPRIMQEGAQGSGK</sequence>
<keyword evidence="3 6" id="KW-0812">Transmembrane</keyword>
<dbReference type="InterPro" id="IPR023271">
    <property type="entry name" value="Aquaporin-like"/>
</dbReference>
<accession>F4S803</accession>
<keyword evidence="4 7" id="KW-1133">Transmembrane helix</keyword>
<organism evidence="9">
    <name type="scientific">Melampsora larici-populina (strain 98AG31 / pathotype 3-4-7)</name>
    <name type="common">Poplar leaf rust fungus</name>
    <dbReference type="NCBI Taxonomy" id="747676"/>
    <lineage>
        <taxon>Eukaryota</taxon>
        <taxon>Fungi</taxon>
        <taxon>Dikarya</taxon>
        <taxon>Basidiomycota</taxon>
        <taxon>Pucciniomycotina</taxon>
        <taxon>Pucciniomycetes</taxon>
        <taxon>Pucciniales</taxon>
        <taxon>Melampsoraceae</taxon>
        <taxon>Melampsora</taxon>
    </lineage>
</organism>
<dbReference type="PANTHER" id="PTHR19139">
    <property type="entry name" value="AQUAPORIN TRANSPORTER"/>
    <property type="match status" value="1"/>
</dbReference>